<reference evidence="4" key="1">
    <citation type="journal article" date="2017" name="Nat. Microbiol.">
        <title>Global analysis of biosynthetic gene clusters reveals vast potential of secondary metabolite production in Penicillium species.</title>
        <authorList>
            <person name="Nielsen J.C."/>
            <person name="Grijseels S."/>
            <person name="Prigent S."/>
            <person name="Ji B."/>
            <person name="Dainat J."/>
            <person name="Nielsen K.F."/>
            <person name="Frisvad J.C."/>
            <person name="Workman M."/>
            <person name="Nielsen J."/>
        </authorList>
    </citation>
    <scope>NUCLEOTIDE SEQUENCE [LARGE SCALE GENOMIC DNA]</scope>
    <source>
        <strain evidence="4">IBT 31321</strain>
    </source>
</reference>
<gene>
    <name evidence="3" type="ORF">PENCOP_c001G02056</name>
</gene>
<keyword evidence="2" id="KW-0732">Signal</keyword>
<feature type="compositionally biased region" description="Low complexity" evidence="1">
    <location>
        <begin position="31"/>
        <end position="60"/>
    </location>
</feature>
<name>A0A1V6V826_9EURO</name>
<evidence type="ECO:0000313" key="3">
    <source>
        <dbReference type="EMBL" id="OQE46844.1"/>
    </source>
</evidence>
<protein>
    <submittedName>
        <fullName evidence="3">Uncharacterized protein</fullName>
    </submittedName>
</protein>
<keyword evidence="4" id="KW-1185">Reference proteome</keyword>
<sequence length="371" mass="39996">MFFQRTFLAALLLLAIPKGVLSRRGHDSDSESGTSSSSNSDSTSDSDDTTTSTSSGSGYSCPSPPKIDYDLIGPGNYYRYQDIFEPSDYDGVFYTGEAIFKYKLDVPPVPTTTNFVYSPRATCPAGWQSLRMRAVAWVAPKAPTPNGPKNPITISFQALPNVADSYQSCSKVDILGFSTTVAWSTTNRTGHTSYEAIDSVKLDIQPTAGNDDMVDFDGVYDISAWKDRPKDFNDPTLFQHGQLRKQRLILPEGTCSGGSGREKLDLGYPTGAIINGSLTNETIHLNVSGFVVAWFRDHDEEHATTNVTYNIVFTGAYDAANSTRLLVTGAASTNESLVSFQAPPEGSGTVIGTSWNLAVISLVVSIGLALV</sequence>
<evidence type="ECO:0000256" key="2">
    <source>
        <dbReference type="SAM" id="SignalP"/>
    </source>
</evidence>
<dbReference type="Proteomes" id="UP000191500">
    <property type="component" value="Unassembled WGS sequence"/>
</dbReference>
<feature type="chain" id="PRO_5013206801" evidence="2">
    <location>
        <begin position="23"/>
        <end position="371"/>
    </location>
</feature>
<accession>A0A1V6V826</accession>
<dbReference type="AlphaFoldDB" id="A0A1V6V826"/>
<comment type="caution">
    <text evidence="3">The sequence shown here is derived from an EMBL/GenBank/DDBJ whole genome shotgun (WGS) entry which is preliminary data.</text>
</comment>
<proteinExistence type="predicted"/>
<evidence type="ECO:0000256" key="1">
    <source>
        <dbReference type="SAM" id="MobiDB-lite"/>
    </source>
</evidence>
<evidence type="ECO:0000313" key="4">
    <source>
        <dbReference type="Proteomes" id="UP000191500"/>
    </source>
</evidence>
<feature type="signal peptide" evidence="2">
    <location>
        <begin position="1"/>
        <end position="22"/>
    </location>
</feature>
<dbReference type="EMBL" id="MDDG01000001">
    <property type="protein sequence ID" value="OQE46844.1"/>
    <property type="molecule type" value="Genomic_DNA"/>
</dbReference>
<organism evidence="3 4">
    <name type="scientific">Penicillium coprophilum</name>
    <dbReference type="NCBI Taxonomy" id="36646"/>
    <lineage>
        <taxon>Eukaryota</taxon>
        <taxon>Fungi</taxon>
        <taxon>Dikarya</taxon>
        <taxon>Ascomycota</taxon>
        <taxon>Pezizomycotina</taxon>
        <taxon>Eurotiomycetes</taxon>
        <taxon>Eurotiomycetidae</taxon>
        <taxon>Eurotiales</taxon>
        <taxon>Aspergillaceae</taxon>
        <taxon>Penicillium</taxon>
    </lineage>
</organism>
<feature type="region of interest" description="Disordered" evidence="1">
    <location>
        <begin position="22"/>
        <end position="62"/>
    </location>
</feature>